<feature type="compositionally biased region" description="Basic and acidic residues" evidence="5">
    <location>
        <begin position="771"/>
        <end position="786"/>
    </location>
</feature>
<dbReference type="EMBL" id="BQNB010008639">
    <property type="protein sequence ID" value="GJS52205.1"/>
    <property type="molecule type" value="Genomic_DNA"/>
</dbReference>
<comment type="caution">
    <text evidence="7">The sequence shown here is derived from an EMBL/GenBank/DDBJ whole genome shotgun (WGS) entry which is preliminary data.</text>
</comment>
<evidence type="ECO:0000256" key="2">
    <source>
        <dbReference type="ARBA" id="ARBA00022723"/>
    </source>
</evidence>
<evidence type="ECO:0000259" key="6">
    <source>
        <dbReference type="PROSITE" id="PS50994"/>
    </source>
</evidence>
<accession>A0ABQ4WH61</accession>
<dbReference type="InterPro" id="IPR057670">
    <property type="entry name" value="SH3_retrovirus"/>
</dbReference>
<dbReference type="InterPro" id="IPR039537">
    <property type="entry name" value="Retrotran_Ty1/copia-like"/>
</dbReference>
<dbReference type="InterPro" id="IPR054722">
    <property type="entry name" value="PolX-like_BBD"/>
</dbReference>
<dbReference type="PROSITE" id="PS51257">
    <property type="entry name" value="PROKAR_LIPOPROTEIN"/>
    <property type="match status" value="1"/>
</dbReference>
<dbReference type="InterPro" id="IPR001584">
    <property type="entry name" value="Integrase_cat-core"/>
</dbReference>
<feature type="region of interest" description="Disordered" evidence="5">
    <location>
        <begin position="92"/>
        <end position="142"/>
    </location>
</feature>
<reference evidence="7" key="1">
    <citation type="journal article" date="2022" name="Int. J. Mol. Sci.">
        <title>Draft Genome of Tanacetum Coccineum: Genomic Comparison of Closely Related Tanacetum-Family Plants.</title>
        <authorList>
            <person name="Yamashiro T."/>
            <person name="Shiraishi A."/>
            <person name="Nakayama K."/>
            <person name="Satake H."/>
        </authorList>
    </citation>
    <scope>NUCLEOTIDE SEQUENCE</scope>
</reference>
<dbReference type="InterPro" id="IPR013103">
    <property type="entry name" value="RVT_2"/>
</dbReference>
<keyword evidence="3" id="KW-0378">Hydrolase</keyword>
<dbReference type="Pfam" id="PF00665">
    <property type="entry name" value="rve"/>
    <property type="match status" value="1"/>
</dbReference>
<evidence type="ECO:0000256" key="5">
    <source>
        <dbReference type="SAM" id="MobiDB-lite"/>
    </source>
</evidence>
<evidence type="ECO:0000256" key="1">
    <source>
        <dbReference type="ARBA" id="ARBA00022670"/>
    </source>
</evidence>
<dbReference type="InterPro" id="IPR012337">
    <property type="entry name" value="RNaseH-like_sf"/>
</dbReference>
<organism evidence="7 8">
    <name type="scientific">Tanacetum coccineum</name>
    <dbReference type="NCBI Taxonomy" id="301880"/>
    <lineage>
        <taxon>Eukaryota</taxon>
        <taxon>Viridiplantae</taxon>
        <taxon>Streptophyta</taxon>
        <taxon>Embryophyta</taxon>
        <taxon>Tracheophyta</taxon>
        <taxon>Spermatophyta</taxon>
        <taxon>Magnoliopsida</taxon>
        <taxon>eudicotyledons</taxon>
        <taxon>Gunneridae</taxon>
        <taxon>Pentapetalae</taxon>
        <taxon>asterids</taxon>
        <taxon>campanulids</taxon>
        <taxon>Asterales</taxon>
        <taxon>Asteraceae</taxon>
        <taxon>Asteroideae</taxon>
        <taxon>Anthemideae</taxon>
        <taxon>Anthemidinae</taxon>
        <taxon>Tanacetum</taxon>
    </lineage>
</organism>
<proteinExistence type="predicted"/>
<dbReference type="Gene3D" id="3.30.420.10">
    <property type="entry name" value="Ribonuclease H-like superfamily/Ribonuclease H"/>
    <property type="match status" value="1"/>
</dbReference>
<dbReference type="PROSITE" id="PS50994">
    <property type="entry name" value="INTEGRASE"/>
    <property type="match status" value="1"/>
</dbReference>
<evidence type="ECO:0000313" key="7">
    <source>
        <dbReference type="EMBL" id="GJS52205.1"/>
    </source>
</evidence>
<dbReference type="SUPFAM" id="SSF57756">
    <property type="entry name" value="Retrovirus zinc finger-like domains"/>
    <property type="match status" value="1"/>
</dbReference>
<keyword evidence="2" id="KW-0479">Metal-binding</keyword>
<feature type="domain" description="Integrase catalytic" evidence="6">
    <location>
        <begin position="1362"/>
        <end position="1528"/>
    </location>
</feature>
<dbReference type="Pfam" id="PF13976">
    <property type="entry name" value="gag_pre-integrs"/>
    <property type="match status" value="1"/>
</dbReference>
<keyword evidence="1" id="KW-0645">Protease</keyword>
<evidence type="ECO:0000256" key="3">
    <source>
        <dbReference type="ARBA" id="ARBA00022801"/>
    </source>
</evidence>
<dbReference type="Gene3D" id="4.10.60.10">
    <property type="entry name" value="Zinc finger, CCHC-type"/>
    <property type="match status" value="1"/>
</dbReference>
<gene>
    <name evidence="7" type="ORF">Tco_0625567</name>
</gene>
<dbReference type="InterPro" id="IPR036875">
    <property type="entry name" value="Znf_CCHC_sf"/>
</dbReference>
<feature type="region of interest" description="Disordered" evidence="5">
    <location>
        <begin position="1663"/>
        <end position="1711"/>
    </location>
</feature>
<dbReference type="Pfam" id="PF14223">
    <property type="entry name" value="Retrotran_gag_2"/>
    <property type="match status" value="1"/>
</dbReference>
<dbReference type="InterPro" id="IPR025724">
    <property type="entry name" value="GAG-pre-integrase_dom"/>
</dbReference>
<keyword evidence="4" id="KW-0175">Coiled coil</keyword>
<keyword evidence="8" id="KW-1185">Reference proteome</keyword>
<reference evidence="7" key="2">
    <citation type="submission" date="2022-01" db="EMBL/GenBank/DDBJ databases">
        <authorList>
            <person name="Yamashiro T."/>
            <person name="Shiraishi A."/>
            <person name="Satake H."/>
            <person name="Nakayama K."/>
        </authorList>
    </citation>
    <scope>NUCLEOTIDE SEQUENCE</scope>
</reference>
<feature type="coiled-coil region" evidence="4">
    <location>
        <begin position="169"/>
        <end position="203"/>
    </location>
</feature>
<dbReference type="Pfam" id="PF07727">
    <property type="entry name" value="RVT_2"/>
    <property type="match status" value="1"/>
</dbReference>
<feature type="region of interest" description="Disordered" evidence="5">
    <location>
        <begin position="514"/>
        <end position="533"/>
    </location>
</feature>
<dbReference type="SUPFAM" id="SSF53098">
    <property type="entry name" value="Ribonuclease H-like"/>
    <property type="match status" value="1"/>
</dbReference>
<dbReference type="Proteomes" id="UP001151760">
    <property type="component" value="Unassembled WGS sequence"/>
</dbReference>
<sequence length="1904" mass="216070">MGGARGRAYAIDCGIFPIGGVVSCGGKARVSEWCGDRYIRSDGRAYIGYGYRKKTAEKFSGGKGDGGGGGRRQWELAGKDEGERVFINITTITQMQTPLQSPPRSSSQPEGEHTKKDKGKKVMSSKEAEKESIKSDSDEEAHVTGSVLKFSMEKKLKKFDFVTEDGRHIHLSEEQINNQKKLEEEAKAEAAKQEGEVRKAELIDLLGQRRAESRITNCDVLTRKGPITFKVYREDGTYEVILNFKVSVLHLGEWREVMKACPDRKGKGWQTIYDQIQTRMDYIHKTEAELGINLDIPLSMQNPLDKLNDLANKKRKHVDDIHDYFKETKRFKSSVQYGDHLPGTVLNEPVLGPGVDNHARTFSSLLLAEVDKRNLNPLNVCSGIKTEEGPWLELQFSLVDYSELNGAYGCILERYVTIKAKIEGSWGDATPGVIKLCGWLKSCFENFHELDYEVLVKLQECWWKVNAHEISLFTRMESFRRGPYANTKTEWTSNPFLDVNRISGRNYEANNVSDIQENQGHKEHKGNRNPEPSNYKIRRFEMMKYSFDNDEEYITMKESEYLNHSKDSLDAYRELLRLIDEGWVVTTPDDKYNGAPLPKTTIVDGVVTVIPITTAEEKAQRRLEDAKKLLEAVEKIFGEKAATKMTQKLVSQLELLDENFTAPSLEMLDQTFDRLQKLVSQLKLLDEKLSQKDVNQKLLRSLSPEWNTYVVVWRNKADLDTMSMDCNTPKNGSQRNMFPNLTVNGNETIGFDKSKVECYNYHKRGHFARECRAPRNQDNRNKESSRRSVSMEISTSTALVSCDGLGGYDWSDQAEEGPNYALMDFSSSNPDSEVSNDSICSKSCLETIKLLKSQNDQLLKDLKKSVLMVLAYKIGEITIRELRKKLEIVQKEKDGIQLNVDKFEHASKSLNKLIECQIVDNCKKGLGYENYNAVPPPYTGNFMPPTPDLSFTGLDKFVNEPVVENCKAMSSEEKPKVVKKNDDAPIIEEWVLDDEEEDVSQPKIEKKIVRPSIVKKEFVKSKQQEKTTRKTVKQVDCNYHQKQFQNQRMVKPVWNNTQRVNHQNFAKNTHPYAKNNMVPRAILMKSGLVSINIARQNISKKALLVNTARQVNTAHSKTTVNAARPMSYLSKTAHLTVKRPIHKNATFKNSNIDQRINTVRGKKINTARPKAVVNAVKGNNFNAGNPQMDLQDQGVIDSGCSRHMTGNMSYLTEYEEIDGGYVSFGGNLKGGKITRKGTIKTGNLDFENVYFVRELNFNLFSLIDESQVLLRVPRKNNMYSVDLKNIVPKGGLTCLFTKATFDESKLWHRRLGHLNFKTMNKLVKGNLVRGLPSKLFENDQTCVACQKGKQHRAYFKSKTENSISLPLHLLHMDLFGPTFVKSLMKRIYCLVVTDDYSRFTWVFFLATKDETSGIHKSFITGIENLVDHKVKVIRCDSGTEFKKREINQFCEMKGILRQFSIAITPQQNGVTKRRNMTLIEAASTMLADSKLPTTFWAEAVNTTCYVQNRVLVVKPHNKTPYELFHGRTPTLSFMRPFGCPVTIISTIDHLGKFDGKADEGFFVGYSLNSKAFRVLNSRTRIVEENLHIRFSKSTSNALGSGPDWLFDIDALTRTMNYEPIVAGTQSNGFAGTKASDNAGQARKETELVKEYILLPLWTTNLPYSQDPKSSHDDGSKSSNDDGKKVDEDPRKDGECNDQEKEDNVYSTNNVNAASTNEVNAVGGKTSIELPFDPNMPALEVYSIFDFSRNDEDDGAMDDMNNLDTTIQVSPIQTTRIHKDNPLDQVIGDLQSATQTRKMSKNLKEHGFVSTIQQRTNHKDLQNCLFACFLSHEEPKKVIHALKDPIWIEAMQEELLQFKLHEVWTLVDLPNGKRAIGSKWVIMNKKDERGIMIRNKARLVAQGYT</sequence>
<dbReference type="Pfam" id="PF25597">
    <property type="entry name" value="SH3_retrovirus"/>
    <property type="match status" value="1"/>
</dbReference>
<evidence type="ECO:0000256" key="4">
    <source>
        <dbReference type="SAM" id="Coils"/>
    </source>
</evidence>
<dbReference type="Pfam" id="PF22936">
    <property type="entry name" value="Pol_BBD"/>
    <property type="match status" value="1"/>
</dbReference>
<feature type="compositionally biased region" description="Basic and acidic residues" evidence="5">
    <location>
        <begin position="1668"/>
        <end position="1703"/>
    </location>
</feature>
<feature type="compositionally biased region" description="Basic and acidic residues" evidence="5">
    <location>
        <begin position="124"/>
        <end position="142"/>
    </location>
</feature>
<dbReference type="PANTHER" id="PTHR42648:SF32">
    <property type="entry name" value="RIBONUCLEASE H-LIKE DOMAIN, GAG-PRE-INTEGRASE DOMAIN PROTEIN-RELATED"/>
    <property type="match status" value="1"/>
</dbReference>
<name>A0ABQ4WH61_9ASTR</name>
<evidence type="ECO:0000313" key="8">
    <source>
        <dbReference type="Proteomes" id="UP001151760"/>
    </source>
</evidence>
<dbReference type="PANTHER" id="PTHR42648">
    <property type="entry name" value="TRANSPOSASE, PUTATIVE-RELATED"/>
    <property type="match status" value="1"/>
</dbReference>
<protein>
    <submittedName>
        <fullName evidence="7">Ribonuclease H-like domain-containing protein</fullName>
    </submittedName>
</protein>
<feature type="compositionally biased region" description="Low complexity" evidence="5">
    <location>
        <begin position="96"/>
        <end position="109"/>
    </location>
</feature>
<feature type="region of interest" description="Disordered" evidence="5">
    <location>
        <begin position="771"/>
        <end position="792"/>
    </location>
</feature>
<dbReference type="InterPro" id="IPR036397">
    <property type="entry name" value="RNaseH_sf"/>
</dbReference>